<keyword evidence="3" id="KW-0560">Oxidoreductase</keyword>
<keyword evidence="2" id="KW-0521">NADP</keyword>
<dbReference type="Gene3D" id="3.90.25.10">
    <property type="entry name" value="UDP-galactose 4-epimerase, domain 1"/>
    <property type="match status" value="1"/>
</dbReference>
<dbReference type="InterPro" id="IPR051609">
    <property type="entry name" value="NmrA/Isoflavone_reductase-like"/>
</dbReference>
<dbReference type="PANTHER" id="PTHR47706:SF4">
    <property type="entry name" value="NMRA-LIKE DOMAIN-CONTAINING PROTEIN"/>
    <property type="match status" value="1"/>
</dbReference>
<proteinExistence type="inferred from homology"/>
<comment type="similarity">
    <text evidence="1">Belongs to the NmrA-type oxidoreductase family. Isoflavone reductase subfamily.</text>
</comment>
<accession>A0AAV5A9V5</accession>
<dbReference type="InterPro" id="IPR036291">
    <property type="entry name" value="NAD(P)-bd_dom_sf"/>
</dbReference>
<comment type="caution">
    <text evidence="5">The sequence shown here is derived from an EMBL/GenBank/DDBJ whole genome shotgun (WGS) entry which is preliminary data.</text>
</comment>
<name>A0AAV5A9V5_9AGAM</name>
<dbReference type="SUPFAM" id="SSF51735">
    <property type="entry name" value="NAD(P)-binding Rossmann-fold domains"/>
    <property type="match status" value="1"/>
</dbReference>
<dbReference type="Gene3D" id="3.40.50.720">
    <property type="entry name" value="NAD(P)-binding Rossmann-like Domain"/>
    <property type="match status" value="1"/>
</dbReference>
<dbReference type="Pfam" id="PF05368">
    <property type="entry name" value="NmrA"/>
    <property type="match status" value="1"/>
</dbReference>
<gene>
    <name evidence="5" type="ORF">Clacol_004177</name>
</gene>
<dbReference type="GO" id="GO:0016491">
    <property type="term" value="F:oxidoreductase activity"/>
    <property type="evidence" value="ECO:0007669"/>
    <property type="project" value="UniProtKB-KW"/>
</dbReference>
<feature type="domain" description="NmrA-like" evidence="4">
    <location>
        <begin position="9"/>
        <end position="306"/>
    </location>
</feature>
<evidence type="ECO:0000259" key="4">
    <source>
        <dbReference type="Pfam" id="PF05368"/>
    </source>
</evidence>
<keyword evidence="6" id="KW-1185">Reference proteome</keyword>
<dbReference type="EMBL" id="BPWL01000004">
    <property type="protein sequence ID" value="GJJ09953.1"/>
    <property type="molecule type" value="Genomic_DNA"/>
</dbReference>
<organism evidence="5 6">
    <name type="scientific">Clathrus columnatus</name>
    <dbReference type="NCBI Taxonomy" id="1419009"/>
    <lineage>
        <taxon>Eukaryota</taxon>
        <taxon>Fungi</taxon>
        <taxon>Dikarya</taxon>
        <taxon>Basidiomycota</taxon>
        <taxon>Agaricomycotina</taxon>
        <taxon>Agaricomycetes</taxon>
        <taxon>Phallomycetidae</taxon>
        <taxon>Phallales</taxon>
        <taxon>Clathraceae</taxon>
        <taxon>Clathrus</taxon>
    </lineage>
</organism>
<reference evidence="5" key="1">
    <citation type="submission" date="2021-10" db="EMBL/GenBank/DDBJ databases">
        <title>De novo Genome Assembly of Clathrus columnatus (Basidiomycota, Fungi) Using Illumina and Nanopore Sequence Data.</title>
        <authorList>
            <person name="Ogiso-Tanaka E."/>
            <person name="Itagaki H."/>
            <person name="Hosoya T."/>
            <person name="Hosaka K."/>
        </authorList>
    </citation>
    <scope>NUCLEOTIDE SEQUENCE</scope>
    <source>
        <strain evidence="5">MO-923</strain>
    </source>
</reference>
<evidence type="ECO:0000313" key="6">
    <source>
        <dbReference type="Proteomes" id="UP001050691"/>
    </source>
</evidence>
<dbReference type="Proteomes" id="UP001050691">
    <property type="component" value="Unassembled WGS sequence"/>
</dbReference>
<sequence>MPQTDSSSRSTILVAGGNGNSGVFVVNALLESGNFDVILLTRPESEGKHRVKSLKEKGAEIRFGDISKNSVSELEQVLKGVKIVLSMVSIAPLDDQKKLFQAAKNVGVERVVPSDFATPTAGGGRLKQRKLGIRSFIKDLGIGYTFIDVGWWMELILPYPIDHPGPMTALSRLFVGSGGVRSSVTRREDIGTFVARILADPRTLNTYIFCHGDVVTMNEVYAIAEKVAKVDFSAVKAPLPAEAVKEKIAELDAQKEYDSTTRIFYDYGYSMYVLGENTVENAKQLGALDARELYPDFKPSTLEEFAVQFYKEVPPIEYDM</sequence>
<dbReference type="InterPro" id="IPR008030">
    <property type="entry name" value="NmrA-like"/>
</dbReference>
<evidence type="ECO:0000313" key="5">
    <source>
        <dbReference type="EMBL" id="GJJ09953.1"/>
    </source>
</evidence>
<evidence type="ECO:0000256" key="1">
    <source>
        <dbReference type="ARBA" id="ARBA00005725"/>
    </source>
</evidence>
<protein>
    <recommendedName>
        <fullName evidence="4">NmrA-like domain-containing protein</fullName>
    </recommendedName>
</protein>
<dbReference type="PANTHER" id="PTHR47706">
    <property type="entry name" value="NMRA-LIKE FAMILY PROTEIN"/>
    <property type="match status" value="1"/>
</dbReference>
<dbReference type="AlphaFoldDB" id="A0AAV5A9V5"/>
<evidence type="ECO:0000256" key="2">
    <source>
        <dbReference type="ARBA" id="ARBA00022857"/>
    </source>
</evidence>
<evidence type="ECO:0000256" key="3">
    <source>
        <dbReference type="ARBA" id="ARBA00023002"/>
    </source>
</evidence>